<dbReference type="AlphaFoldDB" id="A0A830C779"/>
<accession>A0A830C779</accession>
<keyword evidence="2" id="KW-1185">Reference proteome</keyword>
<proteinExistence type="predicted"/>
<protein>
    <submittedName>
        <fullName evidence="1">Uncharacterized protein</fullName>
    </submittedName>
</protein>
<sequence>MVLSLLAKSMIEYRQKQYFEQRKRQQLQHTVGLERYADGRRSCIENSRSLDILSLVNVSAAAQGRKTSCINGDMSEDYDFTLNHQYTLPYQAILDDEAPPADQTDINEEKARHHTPFVSGASSSYGTEAEYSEKVLPDYNEDLVGSGNKKLDPFKLSESLSEISVMDLLSDSGANNNAEEYSAHMQEPHVAFSIAEIPSLANFTGP</sequence>
<gene>
    <name evidence="1" type="ORF">PHJA_001263500</name>
</gene>
<dbReference type="EMBL" id="BMAC01000237">
    <property type="protein sequence ID" value="GFP91195.1"/>
    <property type="molecule type" value="Genomic_DNA"/>
</dbReference>
<dbReference type="OrthoDB" id="913076at2759"/>
<organism evidence="1 2">
    <name type="scientific">Phtheirospermum japonicum</name>
    <dbReference type="NCBI Taxonomy" id="374723"/>
    <lineage>
        <taxon>Eukaryota</taxon>
        <taxon>Viridiplantae</taxon>
        <taxon>Streptophyta</taxon>
        <taxon>Embryophyta</taxon>
        <taxon>Tracheophyta</taxon>
        <taxon>Spermatophyta</taxon>
        <taxon>Magnoliopsida</taxon>
        <taxon>eudicotyledons</taxon>
        <taxon>Gunneridae</taxon>
        <taxon>Pentapetalae</taxon>
        <taxon>asterids</taxon>
        <taxon>lamiids</taxon>
        <taxon>Lamiales</taxon>
        <taxon>Orobanchaceae</taxon>
        <taxon>Orobanchaceae incertae sedis</taxon>
        <taxon>Phtheirospermum</taxon>
    </lineage>
</organism>
<dbReference type="Proteomes" id="UP000653305">
    <property type="component" value="Unassembled WGS sequence"/>
</dbReference>
<evidence type="ECO:0000313" key="1">
    <source>
        <dbReference type="EMBL" id="GFP91195.1"/>
    </source>
</evidence>
<name>A0A830C779_9LAMI</name>
<comment type="caution">
    <text evidence="1">The sequence shown here is derived from an EMBL/GenBank/DDBJ whole genome shotgun (WGS) entry which is preliminary data.</text>
</comment>
<reference evidence="1" key="1">
    <citation type="submission" date="2020-07" db="EMBL/GenBank/DDBJ databases">
        <title>Ethylene signaling mediates host invasion by parasitic plants.</title>
        <authorList>
            <person name="Yoshida S."/>
        </authorList>
    </citation>
    <scope>NUCLEOTIDE SEQUENCE</scope>
    <source>
        <strain evidence="1">Okayama</strain>
    </source>
</reference>
<evidence type="ECO:0000313" key="2">
    <source>
        <dbReference type="Proteomes" id="UP000653305"/>
    </source>
</evidence>
<dbReference type="PANTHER" id="PTHR37722">
    <property type="entry name" value="OS01G0167700 PROTEIN"/>
    <property type="match status" value="1"/>
</dbReference>
<dbReference type="PANTHER" id="PTHR37722:SF2">
    <property type="entry name" value="OS01G0167700 PROTEIN"/>
    <property type="match status" value="1"/>
</dbReference>